<name>A0A6N6JM37_9RHOB</name>
<dbReference type="RefSeq" id="WP_159811246.1">
    <property type="nucleotide sequence ID" value="NZ_BLJE01000016.1"/>
</dbReference>
<gene>
    <name evidence="1" type="ORF">KIN_44470</name>
</gene>
<dbReference type="Proteomes" id="UP000436822">
    <property type="component" value="Unassembled WGS sequence"/>
</dbReference>
<organism evidence="1 2">
    <name type="scientific">Litoreibacter roseus</name>
    <dbReference type="NCBI Taxonomy" id="2601869"/>
    <lineage>
        <taxon>Bacteria</taxon>
        <taxon>Pseudomonadati</taxon>
        <taxon>Pseudomonadota</taxon>
        <taxon>Alphaproteobacteria</taxon>
        <taxon>Rhodobacterales</taxon>
        <taxon>Roseobacteraceae</taxon>
        <taxon>Litoreibacter</taxon>
    </lineage>
</organism>
<evidence type="ECO:0000313" key="1">
    <source>
        <dbReference type="EMBL" id="GFE67373.1"/>
    </source>
</evidence>
<accession>A0A6N6JM37</accession>
<sequence>MTLTVGDLKRQLEVFDDKDELAFSGGLEFYRLEVQDENLVVFEFNEFEAALSERFVKKHPQVKVVFCSVT</sequence>
<evidence type="ECO:0000313" key="2">
    <source>
        <dbReference type="Proteomes" id="UP000436822"/>
    </source>
</evidence>
<reference evidence="1 2" key="1">
    <citation type="submission" date="2019-12" db="EMBL/GenBank/DDBJ databases">
        <title>Litoreibacter badius sp. nov., a novel bacteriochlorophyll a-containing bacterium in the genus Litoreibacter.</title>
        <authorList>
            <person name="Kanamuro M."/>
            <person name="Takabe Y."/>
            <person name="Mori K."/>
            <person name="Takaichi S."/>
            <person name="Hanada S."/>
        </authorList>
    </citation>
    <scope>NUCLEOTIDE SEQUENCE [LARGE SCALE GENOMIC DNA]</scope>
    <source>
        <strain evidence="1 2">K6</strain>
    </source>
</reference>
<proteinExistence type="predicted"/>
<dbReference type="AlphaFoldDB" id="A0A6N6JM37"/>
<dbReference type="EMBL" id="BLJE01000016">
    <property type="protein sequence ID" value="GFE67373.1"/>
    <property type="molecule type" value="Genomic_DNA"/>
</dbReference>
<protein>
    <submittedName>
        <fullName evidence="1">Uncharacterized protein</fullName>
    </submittedName>
</protein>
<keyword evidence="2" id="KW-1185">Reference proteome</keyword>
<comment type="caution">
    <text evidence="1">The sequence shown here is derived from an EMBL/GenBank/DDBJ whole genome shotgun (WGS) entry which is preliminary data.</text>
</comment>